<dbReference type="InterPro" id="IPR008914">
    <property type="entry name" value="PEBP"/>
</dbReference>
<evidence type="ECO:0000313" key="4">
    <source>
        <dbReference type="Proteomes" id="UP001201980"/>
    </source>
</evidence>
<dbReference type="Gene3D" id="1.20.58.1180">
    <property type="match status" value="1"/>
</dbReference>
<feature type="compositionally biased region" description="Pro residues" evidence="2">
    <location>
        <begin position="19"/>
        <end position="31"/>
    </location>
</feature>
<dbReference type="InterPro" id="IPR036610">
    <property type="entry name" value="PEBP-like_sf"/>
</dbReference>
<dbReference type="Pfam" id="PF01161">
    <property type="entry name" value="PBP"/>
    <property type="match status" value="1"/>
</dbReference>
<evidence type="ECO:0000256" key="1">
    <source>
        <dbReference type="SAM" id="Coils"/>
    </source>
</evidence>
<sequence length="566" mass="64503">MPIRMLSTTLPKAEESTKTPPPPPPPPPKTPDIPATPAVSKDAKPASAKKDGTGSDTPKSVDEAASKPSATTTPRRTARRVRKPKRGSNNWGPWGHRFKFMRRGPRTPGFKERKLDPQTTTLWWAERRLMQKGVYPVGSRRRRVAIRTSPNLPFEHMPYQCFQEALNILRDDRAEKVAKLQRIEKKLEALIARDSAEMQKNKARRIRETKQYMDELVIEVDINDPLVKRNSEDGLGDMNKPVYQKLARERWEEYRKLILDQRIEQFNIVPDALPKLDITADCELRFKSEKIPPGQTLKAAMTEGPPTLKVQLYEPGEKLVTVVVIDSDVPDQDIDSFTSRCHFIATNIPLSPTNPHIILPAIAQKSIKDSKAATASSSPGPTSSSSLSPSSPSPSVPVPWLPPFSQRGSPYHRLGIYILSQETPPPKPSPKAKSPKSFPSIPRVLDSEKLSNISCLYSPAAGGQREGFSLKSFRDKFYLKPFAFTMFRAVWDDTTKEVMERHGIPGADMQWKRLRNPRIKPLRKRKGWEAKRQGPKYRHLWKYTKRIRGWNDKKWRGDKRDKKWRV</sequence>
<evidence type="ECO:0000313" key="3">
    <source>
        <dbReference type="EMBL" id="KAJ2902191.1"/>
    </source>
</evidence>
<proteinExistence type="predicted"/>
<protein>
    <submittedName>
        <fullName evidence="3">Phosphatidylethanolamine-binding protein</fullName>
    </submittedName>
</protein>
<comment type="caution">
    <text evidence="3">The sequence shown here is derived from an EMBL/GenBank/DDBJ whole genome shotgun (WGS) entry which is preliminary data.</text>
</comment>
<evidence type="ECO:0000256" key="2">
    <source>
        <dbReference type="SAM" id="MobiDB-lite"/>
    </source>
</evidence>
<dbReference type="CDD" id="cd00866">
    <property type="entry name" value="PEBP_euk"/>
    <property type="match status" value="1"/>
</dbReference>
<feature type="compositionally biased region" description="Polar residues" evidence="2">
    <location>
        <begin position="1"/>
        <end position="10"/>
    </location>
</feature>
<feature type="region of interest" description="Disordered" evidence="2">
    <location>
        <begin position="1"/>
        <end position="113"/>
    </location>
</feature>
<feature type="region of interest" description="Disordered" evidence="2">
    <location>
        <begin position="370"/>
        <end position="399"/>
    </location>
</feature>
<feature type="region of interest" description="Disordered" evidence="2">
    <location>
        <begin position="420"/>
        <end position="441"/>
    </location>
</feature>
<keyword evidence="1" id="KW-0175">Coiled coil</keyword>
<gene>
    <name evidence="3" type="ORF">MKZ38_000925</name>
</gene>
<feature type="compositionally biased region" description="Basic residues" evidence="2">
    <location>
        <begin position="96"/>
        <end position="105"/>
    </location>
</feature>
<name>A0AAD5RQW1_9PEZI</name>
<feature type="compositionally biased region" description="Low complexity" evidence="2">
    <location>
        <begin position="376"/>
        <end position="390"/>
    </location>
</feature>
<dbReference type="EMBL" id="JAKWBI020000121">
    <property type="protein sequence ID" value="KAJ2902191.1"/>
    <property type="molecule type" value="Genomic_DNA"/>
</dbReference>
<organism evidence="3 4">
    <name type="scientific">Zalerion maritima</name>
    <dbReference type="NCBI Taxonomy" id="339359"/>
    <lineage>
        <taxon>Eukaryota</taxon>
        <taxon>Fungi</taxon>
        <taxon>Dikarya</taxon>
        <taxon>Ascomycota</taxon>
        <taxon>Pezizomycotina</taxon>
        <taxon>Sordariomycetes</taxon>
        <taxon>Lulworthiomycetidae</taxon>
        <taxon>Lulworthiales</taxon>
        <taxon>Lulworthiaceae</taxon>
        <taxon>Zalerion</taxon>
    </lineage>
</organism>
<feature type="compositionally biased region" description="Basic and acidic residues" evidence="2">
    <location>
        <begin position="41"/>
        <end position="65"/>
    </location>
</feature>
<dbReference type="PANTHER" id="PTHR11362">
    <property type="entry name" value="PHOSPHATIDYLETHANOLAMINE-BINDING PROTEIN"/>
    <property type="match status" value="1"/>
</dbReference>
<dbReference type="SUPFAM" id="SSF49777">
    <property type="entry name" value="PEBP-like"/>
    <property type="match status" value="1"/>
</dbReference>
<feature type="compositionally biased region" description="Low complexity" evidence="2">
    <location>
        <begin position="431"/>
        <end position="441"/>
    </location>
</feature>
<accession>A0AAD5RQW1</accession>
<dbReference type="InterPro" id="IPR035810">
    <property type="entry name" value="PEBP_euk"/>
</dbReference>
<dbReference type="AlphaFoldDB" id="A0AAD5RQW1"/>
<dbReference type="PANTHER" id="PTHR11362:SF82">
    <property type="entry name" value="PHOSPHATIDYLETHANOLAMINE-BINDING PROTEIN 4"/>
    <property type="match status" value="1"/>
</dbReference>
<feature type="coiled-coil region" evidence="1">
    <location>
        <begin position="166"/>
        <end position="193"/>
    </location>
</feature>
<feature type="compositionally biased region" description="Basic residues" evidence="2">
    <location>
        <begin position="76"/>
        <end position="86"/>
    </location>
</feature>
<dbReference type="Gene3D" id="3.90.280.10">
    <property type="entry name" value="PEBP-like"/>
    <property type="match status" value="1"/>
</dbReference>
<dbReference type="Proteomes" id="UP001201980">
    <property type="component" value="Unassembled WGS sequence"/>
</dbReference>
<keyword evidence="4" id="KW-1185">Reference proteome</keyword>
<reference evidence="3" key="1">
    <citation type="submission" date="2022-07" db="EMBL/GenBank/DDBJ databases">
        <title>Draft genome sequence of Zalerion maritima ATCC 34329, a (micro)plastics degrading marine fungus.</title>
        <authorList>
            <person name="Paco A."/>
            <person name="Goncalves M.F.M."/>
            <person name="Rocha-Santos T.A.P."/>
            <person name="Alves A."/>
        </authorList>
    </citation>
    <scope>NUCLEOTIDE SEQUENCE</scope>
    <source>
        <strain evidence="3">ATCC 34329</strain>
    </source>
</reference>